<dbReference type="Gene3D" id="1.25.10.10">
    <property type="entry name" value="Leucine-rich Repeat Variant"/>
    <property type="match status" value="1"/>
</dbReference>
<evidence type="ECO:0000313" key="1">
    <source>
        <dbReference type="EMBL" id="MBO1318686.1"/>
    </source>
</evidence>
<reference evidence="1" key="1">
    <citation type="submission" date="2021-03" db="EMBL/GenBank/DDBJ databases">
        <authorList>
            <person name="Wang G."/>
        </authorList>
    </citation>
    <scope>NUCLEOTIDE SEQUENCE</scope>
    <source>
        <strain evidence="1">KCTC 12899</strain>
    </source>
</reference>
<dbReference type="AlphaFoldDB" id="A0A8J7QCV9"/>
<evidence type="ECO:0000313" key="2">
    <source>
        <dbReference type="Proteomes" id="UP000664417"/>
    </source>
</evidence>
<dbReference type="InterPro" id="IPR011989">
    <property type="entry name" value="ARM-like"/>
</dbReference>
<dbReference type="Proteomes" id="UP000664417">
    <property type="component" value="Unassembled WGS sequence"/>
</dbReference>
<comment type="caution">
    <text evidence="1">The sequence shown here is derived from an EMBL/GenBank/DDBJ whole genome shotgun (WGS) entry which is preliminary data.</text>
</comment>
<evidence type="ECO:0008006" key="3">
    <source>
        <dbReference type="Google" id="ProtNLM"/>
    </source>
</evidence>
<dbReference type="EMBL" id="JAFREP010000007">
    <property type="protein sequence ID" value="MBO1318686.1"/>
    <property type="molecule type" value="Genomic_DNA"/>
</dbReference>
<protein>
    <recommendedName>
        <fullName evidence="3">HEAT repeat domain-containing protein</fullName>
    </recommendedName>
</protein>
<dbReference type="InterPro" id="IPR011030">
    <property type="entry name" value="Lipovitellin_superhlx_dom"/>
</dbReference>
<keyword evidence="2" id="KW-1185">Reference proteome</keyword>
<name>A0A8J7QCV9_9BACT</name>
<dbReference type="RefSeq" id="WP_207858332.1">
    <property type="nucleotide sequence ID" value="NZ_JAFREP010000007.1"/>
</dbReference>
<sequence length="234" mass="27057">MSKTNEYQQHLERLEKEENLSPQDRKFKAHIDCSRVKYRAAARDLLHELGGKGFQISVIKELRESKVKYLEAIPILIKWLPRVTYRPLKKDIVRTLSQPWAKLSAEVLIDEFKNSTSEEDKNYRWIVGDALVPVVRKNHFNQLAEIVRDRSAGFTRQMVMVALGKTKHPKAAEVLMEVLQAGDEVGHAMDGLRRLKAKVPRELIMPQLTHEFPWVRKEAKKLLALQDKLDAAET</sequence>
<accession>A0A8J7QCV9</accession>
<gene>
    <name evidence="1" type="ORF">J3U88_09460</name>
</gene>
<proteinExistence type="predicted"/>
<dbReference type="SUPFAM" id="SSF48431">
    <property type="entry name" value="Lipovitellin-phosvitin complex, superhelical domain"/>
    <property type="match status" value="1"/>
</dbReference>
<organism evidence="1 2">
    <name type="scientific">Acanthopleuribacter pedis</name>
    <dbReference type="NCBI Taxonomy" id="442870"/>
    <lineage>
        <taxon>Bacteria</taxon>
        <taxon>Pseudomonadati</taxon>
        <taxon>Acidobacteriota</taxon>
        <taxon>Holophagae</taxon>
        <taxon>Acanthopleuribacterales</taxon>
        <taxon>Acanthopleuribacteraceae</taxon>
        <taxon>Acanthopleuribacter</taxon>
    </lineage>
</organism>